<dbReference type="RefSeq" id="WP_330929672.1">
    <property type="nucleotide sequence ID" value="NZ_CP119075.1"/>
</dbReference>
<dbReference type="Proteomes" id="UP001218638">
    <property type="component" value="Chromosome"/>
</dbReference>
<reference evidence="2" key="1">
    <citation type="submission" date="2023-03" db="EMBL/GenBank/DDBJ databases">
        <title>Lomoglobus Profundus gen. nov., sp. nov., a novel member of the phylum Verrucomicrobia, isolated from deep-marine sediment of South China Sea.</title>
        <authorList>
            <person name="Ahmad T."/>
            <person name="Ishaq S.E."/>
            <person name="Wang F."/>
        </authorList>
    </citation>
    <scope>NUCLEOTIDE SEQUENCE</scope>
    <source>
        <strain evidence="2">LMO-M01</strain>
    </source>
</reference>
<dbReference type="InterPro" id="IPR050312">
    <property type="entry name" value="IolE/XylAMocC-like"/>
</dbReference>
<dbReference type="EMBL" id="CP119075">
    <property type="protein sequence ID" value="WED66957.1"/>
    <property type="molecule type" value="Genomic_DNA"/>
</dbReference>
<evidence type="ECO:0000313" key="3">
    <source>
        <dbReference type="Proteomes" id="UP001218638"/>
    </source>
</evidence>
<feature type="domain" description="Xylose isomerase-like TIM barrel" evidence="1">
    <location>
        <begin position="76"/>
        <end position="258"/>
    </location>
</feature>
<dbReference type="InterPro" id="IPR013022">
    <property type="entry name" value="Xyl_isomerase-like_TIM-brl"/>
</dbReference>
<dbReference type="PANTHER" id="PTHR12110:SF21">
    <property type="entry name" value="XYLOSE ISOMERASE-LIKE TIM BARREL DOMAIN-CONTAINING PROTEIN"/>
    <property type="match status" value="1"/>
</dbReference>
<gene>
    <name evidence="2" type="ORF">PXH66_08855</name>
</gene>
<accession>A0AAF0I376</accession>
<keyword evidence="3" id="KW-1185">Reference proteome</keyword>
<dbReference type="Gene3D" id="3.20.20.150">
    <property type="entry name" value="Divalent-metal-dependent TIM barrel enzymes"/>
    <property type="match status" value="1"/>
</dbReference>
<name>A0AAF0I376_9BACT</name>
<proteinExistence type="predicted"/>
<dbReference type="InterPro" id="IPR036237">
    <property type="entry name" value="Xyl_isomerase-like_sf"/>
</dbReference>
<organism evidence="2 3">
    <name type="scientific">Synoicihabitans lomoniglobus</name>
    <dbReference type="NCBI Taxonomy" id="2909285"/>
    <lineage>
        <taxon>Bacteria</taxon>
        <taxon>Pseudomonadati</taxon>
        <taxon>Verrucomicrobiota</taxon>
        <taxon>Opitutia</taxon>
        <taxon>Opitutales</taxon>
        <taxon>Opitutaceae</taxon>
        <taxon>Synoicihabitans</taxon>
    </lineage>
</organism>
<dbReference type="AlphaFoldDB" id="A0AAF0I376"/>
<dbReference type="Pfam" id="PF01261">
    <property type="entry name" value="AP_endonuc_2"/>
    <property type="match status" value="1"/>
</dbReference>
<dbReference type="SUPFAM" id="SSF51658">
    <property type="entry name" value="Xylose isomerase-like"/>
    <property type="match status" value="1"/>
</dbReference>
<sequence length="272" mass="30442">MTDSASAPSYQRSISSLGCPQESVESALALARHLQLDAIELRSLEGGVDLPALFAKTYGTPEAMAAAIGVPASPRICSLDTSLKLFDNTDETRAEFLEFLPWAETLGVHWLRWFDGGKAWADDLPLAIDTWQWWTKLRAEKGWQAEIMIETHDLVLDSAAIIALTEACPGIKILWDTHHTWKVGGEDPVKTWQVIKSHVPHIHVKDSVNIPSARHSFSYRLPGEGQFPMAPLQALLAREFDGVVSLEWERHWHPYLAPVEDAVNSAFAQNWW</sequence>
<dbReference type="KEGG" id="slom:PXH66_08855"/>
<evidence type="ECO:0000313" key="2">
    <source>
        <dbReference type="EMBL" id="WED66957.1"/>
    </source>
</evidence>
<evidence type="ECO:0000259" key="1">
    <source>
        <dbReference type="Pfam" id="PF01261"/>
    </source>
</evidence>
<dbReference type="PANTHER" id="PTHR12110">
    <property type="entry name" value="HYDROXYPYRUVATE ISOMERASE"/>
    <property type="match status" value="1"/>
</dbReference>
<protein>
    <submittedName>
        <fullName evidence="2">TIM barrel protein</fullName>
    </submittedName>
</protein>